<comment type="caution">
    <text evidence="1">The sequence shown here is derived from an EMBL/GenBank/DDBJ whole genome shotgun (WGS) entry which is preliminary data.</text>
</comment>
<accession>A0AAV1RZ35</accession>
<gene>
    <name evidence="1" type="ORF">DCAF_LOCUS17070</name>
</gene>
<dbReference type="Proteomes" id="UP001314170">
    <property type="component" value="Unassembled WGS sequence"/>
</dbReference>
<sequence>MVLASGRGLVGRGGACLLHAGSPSRVARERKEGFVALSSARGLAGHGVACPLHAGSPNGAARERRGGPLALVVVESRLDE</sequence>
<dbReference type="EMBL" id="CAWUPB010001160">
    <property type="protein sequence ID" value="CAK7342972.1"/>
    <property type="molecule type" value="Genomic_DNA"/>
</dbReference>
<name>A0AAV1RZ35_9ROSI</name>
<dbReference type="AlphaFoldDB" id="A0AAV1RZ35"/>
<evidence type="ECO:0000313" key="1">
    <source>
        <dbReference type="EMBL" id="CAK7342972.1"/>
    </source>
</evidence>
<evidence type="ECO:0000313" key="2">
    <source>
        <dbReference type="Proteomes" id="UP001314170"/>
    </source>
</evidence>
<protein>
    <submittedName>
        <fullName evidence="1">Uncharacterized protein</fullName>
    </submittedName>
</protein>
<keyword evidence="2" id="KW-1185">Reference proteome</keyword>
<reference evidence="1 2" key="1">
    <citation type="submission" date="2024-01" db="EMBL/GenBank/DDBJ databases">
        <authorList>
            <person name="Waweru B."/>
        </authorList>
    </citation>
    <scope>NUCLEOTIDE SEQUENCE [LARGE SCALE GENOMIC DNA]</scope>
</reference>
<organism evidence="1 2">
    <name type="scientific">Dovyalis caffra</name>
    <dbReference type="NCBI Taxonomy" id="77055"/>
    <lineage>
        <taxon>Eukaryota</taxon>
        <taxon>Viridiplantae</taxon>
        <taxon>Streptophyta</taxon>
        <taxon>Embryophyta</taxon>
        <taxon>Tracheophyta</taxon>
        <taxon>Spermatophyta</taxon>
        <taxon>Magnoliopsida</taxon>
        <taxon>eudicotyledons</taxon>
        <taxon>Gunneridae</taxon>
        <taxon>Pentapetalae</taxon>
        <taxon>rosids</taxon>
        <taxon>fabids</taxon>
        <taxon>Malpighiales</taxon>
        <taxon>Salicaceae</taxon>
        <taxon>Flacourtieae</taxon>
        <taxon>Dovyalis</taxon>
    </lineage>
</organism>
<proteinExistence type="predicted"/>